<feature type="compositionally biased region" description="Polar residues" evidence="3">
    <location>
        <begin position="11"/>
        <end position="33"/>
    </location>
</feature>
<evidence type="ECO:0000256" key="1">
    <source>
        <dbReference type="ARBA" id="ARBA00023117"/>
    </source>
</evidence>
<feature type="region of interest" description="Disordered" evidence="3">
    <location>
        <begin position="1"/>
        <end position="55"/>
    </location>
</feature>
<evidence type="ECO:0000313" key="5">
    <source>
        <dbReference type="EMBL" id="KAJ6215955.1"/>
    </source>
</evidence>
<protein>
    <recommendedName>
        <fullName evidence="4">Bromo domain-containing protein</fullName>
    </recommendedName>
</protein>
<reference evidence="5" key="1">
    <citation type="submission" date="2022-12" db="EMBL/GenBank/DDBJ databases">
        <title>Genome assemblies of Blomia tropicalis.</title>
        <authorList>
            <person name="Cui Y."/>
        </authorList>
    </citation>
    <scope>NUCLEOTIDE SEQUENCE</scope>
    <source>
        <tissue evidence="5">Adult mites</tissue>
    </source>
</reference>
<keyword evidence="1 2" id="KW-0103">Bromodomain</keyword>
<accession>A0A9Q0LYI3</accession>
<evidence type="ECO:0000256" key="3">
    <source>
        <dbReference type="SAM" id="MobiDB-lite"/>
    </source>
</evidence>
<gene>
    <name evidence="5" type="ORF">RDWZM_010455</name>
</gene>
<evidence type="ECO:0000259" key="4">
    <source>
        <dbReference type="PROSITE" id="PS50014"/>
    </source>
</evidence>
<sequence>MADSPFESSEKQNPSRQQMTNDSTLKQQSSSETTEIDEPKIKNENPSIKTVKNDKGKRDLDSNCWYCHHTTNKEMAFGCKDCGRIYHSDKFRGQCVWRTSTKNGEVKRRSQRLMLCEQDYGRSKANDHIGSTHVGSHFLMNFDSKAQRKCSACSILVEAKKYYPTIKSIDLLNRHLLVIIKALFECEESEMFRKIEIFNYEEYVKTPIDIDKMKAKADIGAYNSAEEFLFDLTYLVHNCYVFNPGKSRIALSAHRLAKILFNFGHKNYIRLAYCYWCYNLRLKPDRYLDFPCYPNPHGMVWVLTNRDEKLIHDSKDLIAEIDLKGTLLRNDLKPSSFTPALIIGYRRTIDDESSTFLEQDYIDVVLRTKVPTNQAYTYTPYPPGNEYVLNDDKLAYQLSENVTDDLKQYFRKLQILEVDFEQCNIMTYYQHVAWDNMFVMENERFNLKLHTEFLEEMDIVNGRAFDVVQYEAERMRDVTYFPNEDSDNEDDDGLDGRWYCGARCVRKISENEQCLYCVLNQTKIALSNMDDHNVDMGQVQVVKSLKKKKVTFCTKLWTARYFDPKKSSRSSEKEDTENFIDFYRIFHHRLSDVSFEPSHINRHFQVIFELKLIDLRNAIQYARKVCMKEDNEKANCYLIDDKQRRIDKQQAMKKKATCAKKTEERVEEPSKMDEIEARLETTNDNIPYITLFNLGPTKRDLDCASTLVLLSTRNYLFILCLFIYN</sequence>
<dbReference type="AlphaFoldDB" id="A0A9Q0LYI3"/>
<keyword evidence="6" id="KW-1185">Reference proteome</keyword>
<dbReference type="Pfam" id="PF00439">
    <property type="entry name" value="Bromodomain"/>
    <property type="match status" value="1"/>
</dbReference>
<dbReference type="InterPro" id="IPR001487">
    <property type="entry name" value="Bromodomain"/>
</dbReference>
<dbReference type="SMART" id="SM00297">
    <property type="entry name" value="BROMO"/>
    <property type="match status" value="1"/>
</dbReference>
<dbReference type="EMBL" id="JAPWDV010000004">
    <property type="protein sequence ID" value="KAJ6215955.1"/>
    <property type="molecule type" value="Genomic_DNA"/>
</dbReference>
<dbReference type="Gene3D" id="1.20.920.10">
    <property type="entry name" value="Bromodomain-like"/>
    <property type="match status" value="1"/>
</dbReference>
<dbReference type="PRINTS" id="PR00503">
    <property type="entry name" value="BROMODOMAIN"/>
</dbReference>
<comment type="caution">
    <text evidence="5">The sequence shown here is derived from an EMBL/GenBank/DDBJ whole genome shotgun (WGS) entry which is preliminary data.</text>
</comment>
<evidence type="ECO:0000313" key="6">
    <source>
        <dbReference type="Proteomes" id="UP001142055"/>
    </source>
</evidence>
<feature type="domain" description="Bromo" evidence="4">
    <location>
        <begin position="184"/>
        <end position="250"/>
    </location>
</feature>
<dbReference type="InterPro" id="IPR036427">
    <property type="entry name" value="Bromodomain-like_sf"/>
</dbReference>
<dbReference type="CDD" id="cd04369">
    <property type="entry name" value="Bromodomain"/>
    <property type="match status" value="1"/>
</dbReference>
<dbReference type="Proteomes" id="UP001142055">
    <property type="component" value="Chromosome 4"/>
</dbReference>
<organism evidence="5 6">
    <name type="scientific">Blomia tropicalis</name>
    <name type="common">Mite</name>
    <dbReference type="NCBI Taxonomy" id="40697"/>
    <lineage>
        <taxon>Eukaryota</taxon>
        <taxon>Metazoa</taxon>
        <taxon>Ecdysozoa</taxon>
        <taxon>Arthropoda</taxon>
        <taxon>Chelicerata</taxon>
        <taxon>Arachnida</taxon>
        <taxon>Acari</taxon>
        <taxon>Acariformes</taxon>
        <taxon>Sarcoptiformes</taxon>
        <taxon>Astigmata</taxon>
        <taxon>Glycyphagoidea</taxon>
        <taxon>Echimyopodidae</taxon>
        <taxon>Blomia</taxon>
    </lineage>
</organism>
<dbReference type="SUPFAM" id="SSF47370">
    <property type="entry name" value="Bromodomain"/>
    <property type="match status" value="1"/>
</dbReference>
<proteinExistence type="predicted"/>
<dbReference type="PROSITE" id="PS50014">
    <property type="entry name" value="BROMODOMAIN_2"/>
    <property type="match status" value="1"/>
</dbReference>
<evidence type="ECO:0000256" key="2">
    <source>
        <dbReference type="PROSITE-ProRule" id="PRU00035"/>
    </source>
</evidence>
<name>A0A9Q0LYI3_BLOTA</name>